<dbReference type="Pfam" id="PF03271">
    <property type="entry name" value="EB1"/>
    <property type="match status" value="1"/>
</dbReference>
<dbReference type="FunFam" id="1.20.5.1430:FF:000005">
    <property type="entry name" value="Eb1, isoform E"/>
    <property type="match status" value="1"/>
</dbReference>
<dbReference type="AlphaFoldDB" id="A0AAE0W8N0"/>
<reference evidence="13" key="2">
    <citation type="journal article" date="2021" name="Genome Biol. Evol.">
        <title>Developing a high-quality reference genome for a parasitic bivalve with doubly uniparental inheritance (Bivalvia: Unionida).</title>
        <authorList>
            <person name="Smith C.H."/>
        </authorList>
    </citation>
    <scope>NUCLEOTIDE SEQUENCE</scope>
    <source>
        <strain evidence="13">CHS0354</strain>
        <tissue evidence="13">Mantle</tissue>
    </source>
</reference>
<dbReference type="Gene3D" id="1.20.5.1430">
    <property type="match status" value="1"/>
</dbReference>
<reference evidence="13" key="1">
    <citation type="journal article" date="2021" name="Genome Biol. Evol.">
        <title>A High-Quality Reference Genome for a Parasitic Bivalve with Doubly Uniparental Inheritance (Bivalvia: Unionida).</title>
        <authorList>
            <person name="Smith C.H."/>
        </authorList>
    </citation>
    <scope>NUCLEOTIDE SEQUENCE</scope>
    <source>
        <strain evidence="13">CHS0354</strain>
    </source>
</reference>
<protein>
    <recommendedName>
        <fullName evidence="15">Microtubule-associated protein RP/EB family member 1</fullName>
    </recommendedName>
</protein>
<feature type="region of interest" description="Disordered" evidence="10">
    <location>
        <begin position="207"/>
        <end position="263"/>
    </location>
</feature>
<dbReference type="InterPro" id="IPR036872">
    <property type="entry name" value="CH_dom_sf"/>
</dbReference>
<dbReference type="SUPFAM" id="SSF47576">
    <property type="entry name" value="Calponin-homology domain, CH-domain"/>
    <property type="match status" value="1"/>
</dbReference>
<dbReference type="GO" id="GO:0005874">
    <property type="term" value="C:microtubule"/>
    <property type="evidence" value="ECO:0007669"/>
    <property type="project" value="UniProtKB-KW"/>
</dbReference>
<dbReference type="EMBL" id="JAEAOA010000675">
    <property type="protein sequence ID" value="KAK3606163.1"/>
    <property type="molecule type" value="Genomic_DNA"/>
</dbReference>
<evidence type="ECO:0000313" key="13">
    <source>
        <dbReference type="EMBL" id="KAK3606163.1"/>
    </source>
</evidence>
<evidence type="ECO:0000256" key="9">
    <source>
        <dbReference type="PROSITE-ProRule" id="PRU00576"/>
    </source>
</evidence>
<gene>
    <name evidence="13" type="ORF">CHS0354_010797</name>
</gene>
<dbReference type="PROSITE" id="PS50021">
    <property type="entry name" value="CH"/>
    <property type="match status" value="1"/>
</dbReference>
<evidence type="ECO:0000256" key="1">
    <source>
        <dbReference type="ARBA" id="ARBA00004245"/>
    </source>
</evidence>
<name>A0AAE0W8N0_9BIVA</name>
<evidence type="ECO:0000313" key="14">
    <source>
        <dbReference type="Proteomes" id="UP001195483"/>
    </source>
</evidence>
<evidence type="ECO:0000256" key="7">
    <source>
        <dbReference type="ARBA" id="ARBA00023212"/>
    </source>
</evidence>
<feature type="domain" description="EB1 C-terminal" evidence="12">
    <location>
        <begin position="259"/>
        <end position="327"/>
    </location>
</feature>
<dbReference type="PANTHER" id="PTHR10623">
    <property type="entry name" value="MICROTUBULE-ASSOCIATED PROTEIN RP/EB FAMILY MEMBER"/>
    <property type="match status" value="1"/>
</dbReference>
<evidence type="ECO:0000259" key="11">
    <source>
        <dbReference type="PROSITE" id="PS50021"/>
    </source>
</evidence>
<evidence type="ECO:0000256" key="2">
    <source>
        <dbReference type="ARBA" id="ARBA00010729"/>
    </source>
</evidence>
<keyword evidence="14" id="KW-1185">Reference proteome</keyword>
<feature type="compositionally biased region" description="Low complexity" evidence="10">
    <location>
        <begin position="207"/>
        <end position="222"/>
    </location>
</feature>
<reference evidence="13" key="3">
    <citation type="submission" date="2023-05" db="EMBL/GenBank/DDBJ databases">
        <authorList>
            <person name="Smith C.H."/>
        </authorList>
    </citation>
    <scope>NUCLEOTIDE SEQUENCE</scope>
    <source>
        <strain evidence="13">CHS0354</strain>
        <tissue evidence="13">Mantle</tissue>
    </source>
</reference>
<evidence type="ECO:0000256" key="8">
    <source>
        <dbReference type="ARBA" id="ARBA00023306"/>
    </source>
</evidence>
<comment type="subcellular location">
    <subcellularLocation>
        <location evidence="1">Cytoplasm</location>
        <location evidence="1">Cytoskeleton</location>
    </subcellularLocation>
</comment>
<dbReference type="InterPro" id="IPR036133">
    <property type="entry name" value="EB1_C_sf"/>
</dbReference>
<keyword evidence="6" id="KW-0498">Mitosis</keyword>
<evidence type="ECO:0000256" key="10">
    <source>
        <dbReference type="SAM" id="MobiDB-lite"/>
    </source>
</evidence>
<evidence type="ECO:0000256" key="3">
    <source>
        <dbReference type="ARBA" id="ARBA00022490"/>
    </source>
</evidence>
<dbReference type="InterPro" id="IPR001715">
    <property type="entry name" value="CH_dom"/>
</dbReference>
<accession>A0AAE0W8N0</accession>
<evidence type="ECO:0008006" key="15">
    <source>
        <dbReference type="Google" id="ProtNLM"/>
    </source>
</evidence>
<dbReference type="Pfam" id="PF00307">
    <property type="entry name" value="CH"/>
    <property type="match status" value="1"/>
</dbReference>
<keyword evidence="8" id="KW-0131">Cell cycle</keyword>
<dbReference type="FunFam" id="1.10.418.10:FF:000007">
    <property type="entry name" value="Microtubule-associated protein, RP/EB family, member 2"/>
    <property type="match status" value="1"/>
</dbReference>
<keyword evidence="4" id="KW-0132">Cell division</keyword>
<evidence type="ECO:0000256" key="6">
    <source>
        <dbReference type="ARBA" id="ARBA00022776"/>
    </source>
</evidence>
<feature type="compositionally biased region" description="Gly residues" evidence="10">
    <location>
        <begin position="247"/>
        <end position="261"/>
    </location>
</feature>
<evidence type="ECO:0000256" key="5">
    <source>
        <dbReference type="ARBA" id="ARBA00022701"/>
    </source>
</evidence>
<dbReference type="GO" id="GO:0008017">
    <property type="term" value="F:microtubule binding"/>
    <property type="evidence" value="ECO:0007669"/>
    <property type="project" value="InterPro"/>
</dbReference>
<feature type="domain" description="Calponin-homology (CH)" evidence="11">
    <location>
        <begin position="71"/>
        <end position="173"/>
    </location>
</feature>
<dbReference type="Gene3D" id="1.10.418.10">
    <property type="entry name" value="Calponin-like domain"/>
    <property type="match status" value="1"/>
</dbReference>
<organism evidence="13 14">
    <name type="scientific">Potamilus streckersoni</name>
    <dbReference type="NCBI Taxonomy" id="2493646"/>
    <lineage>
        <taxon>Eukaryota</taxon>
        <taxon>Metazoa</taxon>
        <taxon>Spiralia</taxon>
        <taxon>Lophotrochozoa</taxon>
        <taxon>Mollusca</taxon>
        <taxon>Bivalvia</taxon>
        <taxon>Autobranchia</taxon>
        <taxon>Heteroconchia</taxon>
        <taxon>Palaeoheterodonta</taxon>
        <taxon>Unionida</taxon>
        <taxon>Unionoidea</taxon>
        <taxon>Unionidae</taxon>
        <taxon>Ambleminae</taxon>
        <taxon>Lampsilini</taxon>
        <taxon>Potamilus</taxon>
    </lineage>
</organism>
<comment type="caution">
    <text evidence="13">The sequence shown here is derived from an EMBL/GenBank/DDBJ whole genome shotgun (WGS) entry which is preliminary data.</text>
</comment>
<dbReference type="InterPro" id="IPR027328">
    <property type="entry name" value="MAPRE"/>
</dbReference>
<dbReference type="GO" id="GO:0051301">
    <property type="term" value="P:cell division"/>
    <property type="evidence" value="ECO:0007669"/>
    <property type="project" value="UniProtKB-KW"/>
</dbReference>
<evidence type="ECO:0000256" key="4">
    <source>
        <dbReference type="ARBA" id="ARBA00022618"/>
    </source>
</evidence>
<sequence>MSNSNSPNTDSGTTNRVERRRAMELWNMAYNSVKTKAWRCPYHAYRNTHFCCINSDTMAVNVYSTNATQENLSRHDILAWINDSLQTNYTKIEELCTGAAYCQFMHMLFPGSIQLKKVKFTTKLEHEFIQNFKLLQSAFKKVEADKIISVEKLVKGRFQDNFEFVQWFKKFFDANYQGSDYDPVAARGGESMGTSKAASGVLKAPSAVAPPAAPAPKTGLAARTTSAKQPAKGLATTTTTHKSPATVGGGGGGGGHAGSGGADNKLVEELKQQLQESRLTVEGLEKERDFYFGKLRDIEVICQEHEEEPVVKRVLEVLYATEDGFAPPEEDVDGVAEDEEY</sequence>
<keyword evidence="3" id="KW-0963">Cytoplasm</keyword>
<dbReference type="Proteomes" id="UP001195483">
    <property type="component" value="Unassembled WGS sequence"/>
</dbReference>
<comment type="similarity">
    <text evidence="2">Belongs to the MAPRE family.</text>
</comment>
<dbReference type="SUPFAM" id="SSF140612">
    <property type="entry name" value="EB1 dimerisation domain-like"/>
    <property type="match status" value="1"/>
</dbReference>
<dbReference type="PROSITE" id="PS51230">
    <property type="entry name" value="EB1_C"/>
    <property type="match status" value="1"/>
</dbReference>
<keyword evidence="7" id="KW-0206">Cytoskeleton</keyword>
<proteinExistence type="inferred from homology"/>
<keyword evidence="5 9" id="KW-0493">Microtubule</keyword>
<evidence type="ECO:0000259" key="12">
    <source>
        <dbReference type="PROSITE" id="PS51230"/>
    </source>
</evidence>
<dbReference type="InterPro" id="IPR004953">
    <property type="entry name" value="EB1_C"/>
</dbReference>